<evidence type="ECO:0000313" key="1">
    <source>
        <dbReference type="WBParaSite" id="ECPE_0000184001-mRNA-1"/>
    </source>
</evidence>
<organism evidence="1">
    <name type="scientific">Echinostoma caproni</name>
    <dbReference type="NCBI Taxonomy" id="27848"/>
    <lineage>
        <taxon>Eukaryota</taxon>
        <taxon>Metazoa</taxon>
        <taxon>Spiralia</taxon>
        <taxon>Lophotrochozoa</taxon>
        <taxon>Platyhelminthes</taxon>
        <taxon>Trematoda</taxon>
        <taxon>Digenea</taxon>
        <taxon>Plagiorchiida</taxon>
        <taxon>Echinostomata</taxon>
        <taxon>Echinostomatoidea</taxon>
        <taxon>Echinostomatidae</taxon>
        <taxon>Echinostoma</taxon>
    </lineage>
</organism>
<proteinExistence type="predicted"/>
<sequence>LLIRSLRGLMITLTGSIPKDHRIVVVSIRAALSIVRTVNQFLPA</sequence>
<dbReference type="WBParaSite" id="ECPE_0000184001-mRNA-1">
    <property type="protein sequence ID" value="ECPE_0000184001-mRNA-1"/>
    <property type="gene ID" value="ECPE_0000184001"/>
</dbReference>
<name>A0A183A4F5_9TREM</name>
<dbReference type="AlphaFoldDB" id="A0A183A4F5"/>
<protein>
    <submittedName>
        <fullName evidence="1">Transposase</fullName>
    </submittedName>
</protein>
<accession>A0A183A4F5</accession>
<reference evidence="1" key="1">
    <citation type="submission" date="2016-06" db="UniProtKB">
        <authorList>
            <consortium name="WormBaseParasite"/>
        </authorList>
    </citation>
    <scope>IDENTIFICATION</scope>
</reference>